<feature type="region of interest" description="Disordered" evidence="8">
    <location>
        <begin position="129"/>
        <end position="203"/>
    </location>
</feature>
<dbReference type="Proteomes" id="UP001391051">
    <property type="component" value="Unassembled WGS sequence"/>
</dbReference>
<evidence type="ECO:0000256" key="1">
    <source>
        <dbReference type="ARBA" id="ARBA00000707"/>
    </source>
</evidence>
<dbReference type="Pfam" id="PF06337">
    <property type="entry name" value="DUSP"/>
    <property type="match status" value="1"/>
</dbReference>
<feature type="compositionally biased region" description="Basic and acidic residues" evidence="8">
    <location>
        <begin position="1780"/>
        <end position="1799"/>
    </location>
</feature>
<feature type="compositionally biased region" description="Polar residues" evidence="8">
    <location>
        <begin position="1591"/>
        <end position="1601"/>
    </location>
</feature>
<evidence type="ECO:0000256" key="2">
    <source>
        <dbReference type="ARBA" id="ARBA00009085"/>
    </source>
</evidence>
<dbReference type="InterPro" id="IPR006615">
    <property type="entry name" value="Pept_C19_DUSP"/>
</dbReference>
<evidence type="ECO:0000313" key="11">
    <source>
        <dbReference type="EMBL" id="KAK7952365.1"/>
    </source>
</evidence>
<feature type="region of interest" description="Disordered" evidence="8">
    <location>
        <begin position="672"/>
        <end position="719"/>
    </location>
</feature>
<dbReference type="Gene3D" id="3.90.70.10">
    <property type="entry name" value="Cysteine proteinases"/>
    <property type="match status" value="2"/>
</dbReference>
<evidence type="ECO:0000256" key="8">
    <source>
        <dbReference type="SAM" id="MobiDB-lite"/>
    </source>
</evidence>
<feature type="compositionally biased region" description="Polar residues" evidence="8">
    <location>
        <begin position="1211"/>
        <end position="1221"/>
    </location>
</feature>
<name>A0ABR1QFV0_9PEZI</name>
<feature type="domain" description="USP" evidence="9">
    <location>
        <begin position="726"/>
        <end position="1552"/>
    </location>
</feature>
<dbReference type="SUPFAM" id="SSF54001">
    <property type="entry name" value="Cysteine proteinases"/>
    <property type="match status" value="1"/>
</dbReference>
<feature type="compositionally biased region" description="Polar residues" evidence="8">
    <location>
        <begin position="1635"/>
        <end position="1645"/>
    </location>
</feature>
<dbReference type="PROSITE" id="PS51283">
    <property type="entry name" value="DUSP"/>
    <property type="match status" value="1"/>
</dbReference>
<dbReference type="PROSITE" id="PS50235">
    <property type="entry name" value="USP_3"/>
    <property type="match status" value="1"/>
</dbReference>
<evidence type="ECO:0000259" key="10">
    <source>
        <dbReference type="PROSITE" id="PS51283"/>
    </source>
</evidence>
<dbReference type="CDD" id="cd02674">
    <property type="entry name" value="Peptidase_C19R"/>
    <property type="match status" value="1"/>
</dbReference>
<keyword evidence="4" id="KW-0645">Protease</keyword>
<evidence type="ECO:0000256" key="5">
    <source>
        <dbReference type="ARBA" id="ARBA00022786"/>
    </source>
</evidence>
<feature type="compositionally biased region" description="Polar residues" evidence="8">
    <location>
        <begin position="321"/>
        <end position="335"/>
    </location>
</feature>
<dbReference type="PANTHER" id="PTHR21646">
    <property type="entry name" value="UBIQUITIN CARBOXYL-TERMINAL HYDROLASE"/>
    <property type="match status" value="1"/>
</dbReference>
<protein>
    <recommendedName>
        <fullName evidence="3">ubiquitinyl hydrolase 1</fullName>
        <ecNumber evidence="3">3.4.19.12</ecNumber>
    </recommendedName>
</protein>
<comment type="similarity">
    <text evidence="2">Belongs to the peptidase C19 family.</text>
</comment>
<proteinExistence type="inferred from homology"/>
<dbReference type="Pfam" id="PF00443">
    <property type="entry name" value="UCH"/>
    <property type="match status" value="2"/>
</dbReference>
<dbReference type="EMBL" id="JAQQWE010000005">
    <property type="protein sequence ID" value="KAK7952365.1"/>
    <property type="molecule type" value="Genomic_DNA"/>
</dbReference>
<evidence type="ECO:0000256" key="3">
    <source>
        <dbReference type="ARBA" id="ARBA00012759"/>
    </source>
</evidence>
<evidence type="ECO:0000259" key="9">
    <source>
        <dbReference type="PROSITE" id="PS50235"/>
    </source>
</evidence>
<feature type="compositionally biased region" description="Polar residues" evidence="8">
    <location>
        <begin position="341"/>
        <end position="355"/>
    </location>
</feature>
<dbReference type="GeneID" id="92077377"/>
<dbReference type="PROSITE" id="PS00973">
    <property type="entry name" value="USP_2"/>
    <property type="match status" value="1"/>
</dbReference>
<evidence type="ECO:0000256" key="6">
    <source>
        <dbReference type="ARBA" id="ARBA00022801"/>
    </source>
</evidence>
<gene>
    <name evidence="11" type="ORF">PG986_008093</name>
</gene>
<feature type="compositionally biased region" description="Basic and acidic residues" evidence="8">
    <location>
        <begin position="1752"/>
        <end position="1769"/>
    </location>
</feature>
<dbReference type="RefSeq" id="XP_066700427.1">
    <property type="nucleotide sequence ID" value="XM_066844315.1"/>
</dbReference>
<dbReference type="InterPro" id="IPR050185">
    <property type="entry name" value="Ub_carboxyl-term_hydrolase"/>
</dbReference>
<feature type="compositionally biased region" description="Basic and acidic residues" evidence="8">
    <location>
        <begin position="310"/>
        <end position="320"/>
    </location>
</feature>
<feature type="region of interest" description="Disordered" evidence="8">
    <location>
        <begin position="228"/>
        <end position="362"/>
    </location>
</feature>
<evidence type="ECO:0000256" key="7">
    <source>
        <dbReference type="ARBA" id="ARBA00022807"/>
    </source>
</evidence>
<feature type="region of interest" description="Disordered" evidence="8">
    <location>
        <begin position="578"/>
        <end position="602"/>
    </location>
</feature>
<feature type="region of interest" description="Disordered" evidence="8">
    <location>
        <begin position="1573"/>
        <end position="1799"/>
    </location>
</feature>
<accession>A0ABR1QFV0</accession>
<reference evidence="11 12" key="1">
    <citation type="submission" date="2023-01" db="EMBL/GenBank/DDBJ databases">
        <title>Analysis of 21 Apiospora genomes using comparative genomics revels a genus with tremendous synthesis potential of carbohydrate active enzymes and secondary metabolites.</title>
        <authorList>
            <person name="Sorensen T."/>
        </authorList>
    </citation>
    <scope>NUCLEOTIDE SEQUENCE [LARGE SCALE GENOMIC DNA]</scope>
    <source>
        <strain evidence="11 12">CBS 24483</strain>
    </source>
</reference>
<keyword evidence="6" id="KW-0378">Hydrolase</keyword>
<dbReference type="EC" id="3.4.19.12" evidence="3"/>
<dbReference type="InterPro" id="IPR035927">
    <property type="entry name" value="DUSP-like_sf"/>
</dbReference>
<comment type="catalytic activity">
    <reaction evidence="1">
        <text>Thiol-dependent hydrolysis of ester, thioester, amide, peptide and isopeptide bonds formed by the C-terminal Gly of ubiquitin (a 76-residue protein attached to proteins as an intracellular targeting signal).</text>
        <dbReference type="EC" id="3.4.19.12"/>
    </reaction>
</comment>
<dbReference type="InterPro" id="IPR038765">
    <property type="entry name" value="Papain-like_cys_pep_sf"/>
</dbReference>
<evidence type="ECO:0000313" key="12">
    <source>
        <dbReference type="Proteomes" id="UP001391051"/>
    </source>
</evidence>
<dbReference type="PROSITE" id="PS00972">
    <property type="entry name" value="USP_1"/>
    <property type="match status" value="1"/>
</dbReference>
<feature type="domain" description="DUSP" evidence="10">
    <location>
        <begin position="361"/>
        <end position="490"/>
    </location>
</feature>
<evidence type="ECO:0000256" key="4">
    <source>
        <dbReference type="ARBA" id="ARBA00022670"/>
    </source>
</evidence>
<keyword evidence="7" id="KW-0788">Thiol protease</keyword>
<dbReference type="InterPro" id="IPR028889">
    <property type="entry name" value="USP"/>
</dbReference>
<dbReference type="InterPro" id="IPR018200">
    <property type="entry name" value="USP_CS"/>
</dbReference>
<dbReference type="InterPro" id="IPR001394">
    <property type="entry name" value="Peptidase_C19_UCH"/>
</dbReference>
<feature type="region of interest" description="Disordered" evidence="8">
    <location>
        <begin position="1205"/>
        <end position="1268"/>
    </location>
</feature>
<keyword evidence="12" id="KW-1185">Reference proteome</keyword>
<comment type="caution">
    <text evidence="11">The sequence shown here is derived from an EMBL/GenBank/DDBJ whole genome shotgun (WGS) entry which is preliminary data.</text>
</comment>
<feature type="region of interest" description="Disordered" evidence="8">
    <location>
        <begin position="1287"/>
        <end position="1316"/>
    </location>
</feature>
<feature type="compositionally biased region" description="Polar residues" evidence="8">
    <location>
        <begin position="684"/>
        <end position="705"/>
    </location>
</feature>
<dbReference type="SUPFAM" id="SSF143791">
    <property type="entry name" value="DUSP-like"/>
    <property type="match status" value="1"/>
</dbReference>
<feature type="compositionally biased region" description="Basic and acidic residues" evidence="8">
    <location>
        <begin position="1700"/>
        <end position="1711"/>
    </location>
</feature>
<sequence length="1799" mass="199089">MEGERPEAAREKRLCLLHLPNSRVSRVSDICIPPYHHAAHLDFCYSTFTLAVLTTAHYHSPFVGLSHEALAFPRIQRAVQCTPGTSSSSILTSSESLQPPHPHTLFPTIYTPTHTPKFLELRSQLAAKTSSSKKRKISTRQSAKGDILQVRHSSPDIPIQSCEIEIDPDPSLSFTSTTPIPPTGSRSPAYIRNDSVPPASSLPAHLQTTYSDYASSAASSPSGAYADLSINSDRGGDSPLGAEPTSAGTTGRLDPRGSSPFAVKPSHHRAIMGGAADYPADRASSPLKRRASSMDPEADAAQTGGDQDVEMAHADTHNGPEESSQSRAPAQQDKNTAAEANGSQEQGVPSITMTEAPQPPQSIEGHIKSIRAFCEEMATRPLENGEQGYIVSKKWVTSVIGDERHAKHGEVAAMDASNVSPVDNSDIIWETIEDPTVGKAADVMKRVFVRLKPGLSITEHFEIFPSAAWELVMQWPGLASGQIPIVRTARNTSDNEFQPNIQFEVHPPVFTVHRLWSECSPKPVNRVLKAEPMPLPVKLARSSTCTWKAFLAQAKNVTDIPLKDRVQVWSVPRKLAAGAPDATAAPTPPASPSDIADPQNPQDSWATLLVSVDKFLELEDKSDRLKIDFRDVTIDQNYNGHMDLAKLGLNSDQTIVIDEHIEGQLYTNNYSPKLASAPTKPSVARSSSTSLAVNRNARSGRTSPAPTAGPVTRGRAQKSGRTIGCTGLSNLGNTCYMNSALQCVRSVEELTKYFLSREWEKEINRDNVLAHNGDVAAAYAHLLHDIYKEPPPNSVTPRQFKNTLGRYAPAFSGYGQQDSQEFLGFLLDGLQEDLSRIKKKPYIEKPDSTDEMVNDPAAIREMAEKVWDITKKRDDSVIADLFTGLYKSTLVCPECQKVSITFDPFNNLTLPLPLENKWSHVIKYFPLNDRPINIRVELDKASSIQMLKQFVSDRTGVTPERLHGAEEWKGKFYKQYANGSGVHEEITHNDNAWIFELEATPTNWNSADSQLLEGKGRRSMVEEAESPGTKVLENMLVPVIHRRPYNSRSSYGYHKWSFACVPHFITVTPEEARNEDIIRRKILQKVATFSDHKIFTETQEEVDTSDNTEPEMVTMNGVEADPSIETTKSQASKVKVTAQAPCGYRFNTTPPTWVDVEKYLQPELQNMFDLSYWTEGGQLLANGMNAVSEDKDYPKLSSRMVDPALEDAPDNATNGTASNEDSSSDELSRPNLSNHQTRMAEESEEDDQSPVVKVRPGPTPNSGHYGIFGGLRKKRRLLTYNQVAHRPKPVVKGPGGRKNKKQPRHKYGKGGKGKFGKMSKEAQWKQQQQEVEVAPQTPPEMPDSEAEAGTLIRLREGIVVDWSEDAYNALFNEAHATWDQCTEMPDPALERARTARERRRKHGITLDNCLDEFERQEVLSENDMWYCPRCKKHQRATKKFDLWKTPDILVVHLKRFSSSGYRRDKLDVFVDFPLEGLDLTRRVQNLEDGKDEIYDLIGVDDHWGGLGGGHYTARARNFVDGQWYSYNDSSVSKTSPDKIVESSAYLLFYRRRSEEPLGGPRFKEIIENLDHPAAGEDMDESGEGQRLGEGSSPTGSPSAFQEQEAAAIPQRRLGTGGKGGLANGTQSDDDLPSLSKINFDSQGVQPSIEDEGIDVTDKPTHTSLASDWNFDSLLTAENMKPGHDSGVPGSPAESIATNEAQHESSGDEQLHSSRNTFSPETDMDIPGASHYELGPSTEGEPPAYTELPPPDSRAELNREDMDRIWDDKQNVLNVPAPGDQHSEEAAEIHLDEEDRNKMD</sequence>
<keyword evidence="5" id="KW-0833">Ubl conjugation pathway</keyword>
<dbReference type="Gene3D" id="3.30.2230.10">
    <property type="entry name" value="DUSP-like"/>
    <property type="match status" value="1"/>
</dbReference>
<dbReference type="PANTHER" id="PTHR21646:SF24">
    <property type="entry name" value="UBIQUITIN CARBOXYL-TERMINAL HYDROLASE"/>
    <property type="match status" value="1"/>
</dbReference>
<organism evidence="11 12">
    <name type="scientific">Apiospora aurea</name>
    <dbReference type="NCBI Taxonomy" id="335848"/>
    <lineage>
        <taxon>Eukaryota</taxon>
        <taxon>Fungi</taxon>
        <taxon>Dikarya</taxon>
        <taxon>Ascomycota</taxon>
        <taxon>Pezizomycotina</taxon>
        <taxon>Sordariomycetes</taxon>
        <taxon>Xylariomycetidae</taxon>
        <taxon>Amphisphaeriales</taxon>
        <taxon>Apiosporaceae</taxon>
        <taxon>Apiospora</taxon>
    </lineage>
</organism>